<accession>A0A5K7ZVN5</accession>
<protein>
    <submittedName>
        <fullName evidence="1">Uncharacterized protein</fullName>
    </submittedName>
</protein>
<dbReference type="Proteomes" id="UP000425960">
    <property type="component" value="Chromosome"/>
</dbReference>
<evidence type="ECO:0000313" key="1">
    <source>
        <dbReference type="EMBL" id="BBO84234.1"/>
    </source>
</evidence>
<dbReference type="EMBL" id="AP021876">
    <property type="protein sequence ID" value="BBO84234.1"/>
    <property type="molecule type" value="Genomic_DNA"/>
</dbReference>
<proteinExistence type="predicted"/>
<dbReference type="AlphaFoldDB" id="A0A5K7ZVN5"/>
<reference evidence="1 2" key="1">
    <citation type="submission" date="2019-11" db="EMBL/GenBank/DDBJ databases">
        <title>Comparative genomics of hydrocarbon-degrading Desulfosarcina strains.</title>
        <authorList>
            <person name="Watanabe M."/>
            <person name="Kojima H."/>
            <person name="Fukui M."/>
        </authorList>
    </citation>
    <scope>NUCLEOTIDE SEQUENCE [LARGE SCALE GENOMIC DNA]</scope>
    <source>
        <strain evidence="1 2">28bB2T</strain>
    </source>
</reference>
<evidence type="ECO:0000313" key="2">
    <source>
        <dbReference type="Proteomes" id="UP000425960"/>
    </source>
</evidence>
<organism evidence="1 2">
    <name type="scientific">Desulfosarcina ovata subsp. sediminis</name>
    <dbReference type="NCBI Taxonomy" id="885957"/>
    <lineage>
        <taxon>Bacteria</taxon>
        <taxon>Pseudomonadati</taxon>
        <taxon>Thermodesulfobacteriota</taxon>
        <taxon>Desulfobacteria</taxon>
        <taxon>Desulfobacterales</taxon>
        <taxon>Desulfosarcinaceae</taxon>
        <taxon>Desulfosarcina</taxon>
    </lineage>
</organism>
<dbReference type="KEGG" id="dov:DSCO28_48000"/>
<gene>
    <name evidence="1" type="ORF">DSCO28_48000</name>
</gene>
<sequence>MTSAHVSFTKAGIASIRNISDFLERSGLSPFVASSFSAQRNVSEQLDKKIIEFAEKEEERMRGVEWANVSGYSFGQPLKRGMSHRENVNCQHPNDK</sequence>
<name>A0A5K7ZVN5_9BACT</name>